<dbReference type="PANTHER" id="PTHR35802">
    <property type="entry name" value="PROTEASE SYNTHASE AND SPORULATION PROTEIN PAI 2"/>
    <property type="match status" value="1"/>
</dbReference>
<proteinExistence type="predicted"/>
<gene>
    <name evidence="1" type="ORF">J2Z66_002175</name>
</gene>
<dbReference type="PANTHER" id="PTHR35802:SF1">
    <property type="entry name" value="PROTEASE SYNTHASE AND SPORULATION PROTEIN PAI 2"/>
    <property type="match status" value="1"/>
</dbReference>
<keyword evidence="2" id="KW-1185">Reference proteome</keyword>
<protein>
    <submittedName>
        <fullName evidence="1">Transcriptional regulator</fullName>
    </submittedName>
</protein>
<dbReference type="InterPro" id="IPR007396">
    <property type="entry name" value="TR_PAI2-type"/>
</dbReference>
<comment type="caution">
    <text evidence="1">The sequence shown here is derived from an EMBL/GenBank/DDBJ whole genome shotgun (WGS) entry which is preliminary data.</text>
</comment>
<dbReference type="InterPro" id="IPR012349">
    <property type="entry name" value="Split_barrel_FMN-bd"/>
</dbReference>
<organism evidence="1 2">
    <name type="scientific">Paenibacillus eucommiae</name>
    <dbReference type="NCBI Taxonomy" id="1355755"/>
    <lineage>
        <taxon>Bacteria</taxon>
        <taxon>Bacillati</taxon>
        <taxon>Bacillota</taxon>
        <taxon>Bacilli</taxon>
        <taxon>Bacillales</taxon>
        <taxon>Paenibacillaceae</taxon>
        <taxon>Paenibacillus</taxon>
    </lineage>
</organism>
<dbReference type="Gene3D" id="2.30.110.10">
    <property type="entry name" value="Electron Transport, Fmn-binding Protein, Chain A"/>
    <property type="match status" value="1"/>
</dbReference>
<dbReference type="PIRSF" id="PIRSF010372">
    <property type="entry name" value="PaiB"/>
    <property type="match status" value="1"/>
</dbReference>
<accession>A0ABS4IVI6</accession>
<evidence type="ECO:0000313" key="1">
    <source>
        <dbReference type="EMBL" id="MBP1990569.1"/>
    </source>
</evidence>
<dbReference type="Pfam" id="PF04299">
    <property type="entry name" value="FMN_bind_2"/>
    <property type="match status" value="1"/>
</dbReference>
<dbReference type="Proteomes" id="UP001519287">
    <property type="component" value="Unassembled WGS sequence"/>
</dbReference>
<sequence>MYIPKQFRVDDQKKLDDFIKSNSFGMLVSINNSEPVATHLPFLYDEQSNRLVGHMAKVNNQWNGLDQNRVLVIFPGPHAYISPSWYEEPNTVPTWNYVSVHVYGEINMIENQEEIEDILAQTVDYYEADRSEPWTSPMNSSFNQSLINHIVAFEIKITRMEGAWKLNQHHPIERRQKVIDQLNQQENQDAKEIARLMSHTIRNPNE</sequence>
<dbReference type="EMBL" id="JAGGLB010000005">
    <property type="protein sequence ID" value="MBP1990569.1"/>
    <property type="molecule type" value="Genomic_DNA"/>
</dbReference>
<reference evidence="1 2" key="1">
    <citation type="submission" date="2021-03" db="EMBL/GenBank/DDBJ databases">
        <title>Genomic Encyclopedia of Type Strains, Phase IV (KMG-IV): sequencing the most valuable type-strain genomes for metagenomic binning, comparative biology and taxonomic classification.</title>
        <authorList>
            <person name="Goeker M."/>
        </authorList>
    </citation>
    <scope>NUCLEOTIDE SEQUENCE [LARGE SCALE GENOMIC DNA]</scope>
    <source>
        <strain evidence="1 2">DSM 26048</strain>
    </source>
</reference>
<dbReference type="SUPFAM" id="SSF50475">
    <property type="entry name" value="FMN-binding split barrel"/>
    <property type="match status" value="1"/>
</dbReference>
<dbReference type="RefSeq" id="WP_209971327.1">
    <property type="nucleotide sequence ID" value="NZ_JAGGLB010000005.1"/>
</dbReference>
<name>A0ABS4IVI6_9BACL</name>
<evidence type="ECO:0000313" key="2">
    <source>
        <dbReference type="Proteomes" id="UP001519287"/>
    </source>
</evidence>